<dbReference type="STRING" id="1125411.W908_02745"/>
<dbReference type="Pfam" id="PF02580">
    <property type="entry name" value="Tyr_Deacylase"/>
    <property type="match status" value="1"/>
</dbReference>
<sequence length="145" mass="15898">MKALIQRVSSSHVEVNGKVVGEIDMGLLVFLGLEKKDSELDADKMISKVLSYRVFPDENQKMNLSLKDISGDILLVSQFTLAADTKNGTRAGFSTAMPPNEAENLYNYFVAKTRAFNLKTECGIFGADMSVSLINDGPVTFLLEV</sequence>
<dbReference type="OrthoDB" id="9801395at2"/>
<dbReference type="GO" id="GO:0000049">
    <property type="term" value="F:tRNA binding"/>
    <property type="evidence" value="ECO:0007669"/>
    <property type="project" value="UniProtKB-UniRule"/>
</dbReference>
<dbReference type="PANTHER" id="PTHR10472:SF5">
    <property type="entry name" value="D-AMINOACYL-TRNA DEACYLASE 1"/>
    <property type="match status" value="1"/>
</dbReference>
<name>A0A0M4L4W8_9GAMM</name>
<reference evidence="4 5" key="1">
    <citation type="journal article" date="2015" name="Genome Announc.">
        <title>Genome Sequence of 'Candidatus Thioglobus singularis' Strain PS1, a Mixotroph from the SUP05 Clade of Marine Gammaproteobacteria.</title>
        <authorList>
            <person name="Marshall K.T."/>
            <person name="Morris R.M."/>
        </authorList>
    </citation>
    <scope>NUCLEOTIDE SEQUENCE [LARGE SCALE GENOMIC DNA]</scope>
    <source>
        <strain evidence="4 5">PS1</strain>
    </source>
</reference>
<dbReference type="GO" id="GO:0106026">
    <property type="term" value="F:Gly-tRNA(Ala) deacylase activity"/>
    <property type="evidence" value="ECO:0007669"/>
    <property type="project" value="UniProtKB-UniRule"/>
</dbReference>
<keyword evidence="2 3" id="KW-0378">Hydrolase</keyword>
<accession>A0A0M4L4W8</accession>
<comment type="catalytic activity">
    <reaction evidence="3">
        <text>glycyl-tRNA(Ala) + H2O = tRNA(Ala) + glycine + H(+)</text>
        <dbReference type="Rhea" id="RHEA:53744"/>
        <dbReference type="Rhea" id="RHEA-COMP:9657"/>
        <dbReference type="Rhea" id="RHEA-COMP:13640"/>
        <dbReference type="ChEBI" id="CHEBI:15377"/>
        <dbReference type="ChEBI" id="CHEBI:15378"/>
        <dbReference type="ChEBI" id="CHEBI:57305"/>
        <dbReference type="ChEBI" id="CHEBI:78442"/>
        <dbReference type="ChEBI" id="CHEBI:78522"/>
    </reaction>
</comment>
<keyword evidence="3" id="KW-0820">tRNA-binding</keyword>
<organism evidence="4 5">
    <name type="scientific">Candidatus Pseudothioglobus singularis PS1</name>
    <dbReference type="NCBI Taxonomy" id="1125411"/>
    <lineage>
        <taxon>Bacteria</taxon>
        <taxon>Pseudomonadati</taxon>
        <taxon>Pseudomonadota</taxon>
        <taxon>Gammaproteobacteria</taxon>
        <taxon>Candidatus Pseudothioglobaceae</taxon>
        <taxon>Candidatus Pseudothioglobus</taxon>
    </lineage>
</organism>
<comment type="catalytic activity">
    <reaction evidence="3">
        <text>a D-aminoacyl-tRNA + H2O = a tRNA + a D-alpha-amino acid + H(+)</text>
        <dbReference type="Rhea" id="RHEA:13953"/>
        <dbReference type="Rhea" id="RHEA-COMP:10123"/>
        <dbReference type="Rhea" id="RHEA-COMP:10124"/>
        <dbReference type="ChEBI" id="CHEBI:15377"/>
        <dbReference type="ChEBI" id="CHEBI:15378"/>
        <dbReference type="ChEBI" id="CHEBI:59871"/>
        <dbReference type="ChEBI" id="CHEBI:78442"/>
        <dbReference type="ChEBI" id="CHEBI:79333"/>
        <dbReference type="EC" id="3.1.1.96"/>
    </reaction>
</comment>
<dbReference type="KEGG" id="tsn:W908_02745"/>
<dbReference type="GO" id="GO:0019478">
    <property type="term" value="P:D-amino acid catabolic process"/>
    <property type="evidence" value="ECO:0007669"/>
    <property type="project" value="UniProtKB-UniRule"/>
</dbReference>
<gene>
    <name evidence="3" type="primary">dtd</name>
    <name evidence="4" type="ORF">W908_02745</name>
</gene>
<dbReference type="EC" id="3.1.1.96" evidence="3"/>
<dbReference type="EMBL" id="CP006911">
    <property type="protein sequence ID" value="ALE01613.1"/>
    <property type="molecule type" value="Genomic_DNA"/>
</dbReference>
<comment type="function">
    <text evidence="3">An aminoacyl-tRNA editing enzyme that deacylates mischarged D-aminoacyl-tRNAs. Also deacylates mischarged glycyl-tRNA(Ala), protecting cells against glycine mischarging by AlaRS. Acts via tRNA-based rather than protein-based catalysis; rejects L-amino acids rather than detecting D-amino acids in the active site. By recycling D-aminoacyl-tRNA to D-amino acids and free tRNA molecules, this enzyme counteracts the toxicity associated with the formation of D-aminoacyl-tRNA entities in vivo and helps enforce protein L-homochirality.</text>
</comment>
<protein>
    <recommendedName>
        <fullName evidence="3">D-aminoacyl-tRNA deacylase</fullName>
        <shortName evidence="3">DTD</shortName>
        <ecNumber evidence="3">3.1.1.96</ecNumber>
    </recommendedName>
    <alternativeName>
        <fullName evidence="3">Gly-tRNA(Ala) deacylase</fullName>
        <ecNumber evidence="3">3.1.1.-</ecNumber>
    </alternativeName>
</protein>
<evidence type="ECO:0000313" key="4">
    <source>
        <dbReference type="EMBL" id="ALE01613.1"/>
    </source>
</evidence>
<evidence type="ECO:0000256" key="2">
    <source>
        <dbReference type="ARBA" id="ARBA00022801"/>
    </source>
</evidence>
<dbReference type="CDD" id="cd00563">
    <property type="entry name" value="Dtyr_deacylase"/>
    <property type="match status" value="1"/>
</dbReference>
<comment type="subunit">
    <text evidence="3">Homodimer.</text>
</comment>
<dbReference type="InterPro" id="IPR003732">
    <property type="entry name" value="Daa-tRNA_deacyls_DTD"/>
</dbReference>
<evidence type="ECO:0000256" key="1">
    <source>
        <dbReference type="ARBA" id="ARBA00009673"/>
    </source>
</evidence>
<dbReference type="GO" id="GO:0005737">
    <property type="term" value="C:cytoplasm"/>
    <property type="evidence" value="ECO:0007669"/>
    <property type="project" value="UniProtKB-SubCell"/>
</dbReference>
<comment type="domain">
    <text evidence="3">A Gly-cisPro motif from one monomer fits into the active site of the other monomer to allow specific chiral rejection of L-amino acids.</text>
</comment>
<dbReference type="PANTHER" id="PTHR10472">
    <property type="entry name" value="D-TYROSYL-TRNA TYR DEACYLASE"/>
    <property type="match status" value="1"/>
</dbReference>
<dbReference type="SUPFAM" id="SSF69500">
    <property type="entry name" value="DTD-like"/>
    <property type="match status" value="1"/>
</dbReference>
<dbReference type="HAMAP" id="MF_00518">
    <property type="entry name" value="Deacylase_Dtd"/>
    <property type="match status" value="1"/>
</dbReference>
<dbReference type="EC" id="3.1.1.-" evidence="3"/>
<dbReference type="GO" id="GO:0043908">
    <property type="term" value="F:Ser(Gly)-tRNA(Ala) hydrolase activity"/>
    <property type="evidence" value="ECO:0007669"/>
    <property type="project" value="UniProtKB-UniRule"/>
</dbReference>
<comment type="subcellular location">
    <subcellularLocation>
        <location evidence="3">Cytoplasm</location>
    </subcellularLocation>
</comment>
<dbReference type="Proteomes" id="UP000068905">
    <property type="component" value="Chromosome"/>
</dbReference>
<keyword evidence="3" id="KW-0963">Cytoplasm</keyword>
<proteinExistence type="inferred from homology"/>
<evidence type="ECO:0000313" key="5">
    <source>
        <dbReference type="Proteomes" id="UP000068905"/>
    </source>
</evidence>
<evidence type="ECO:0000256" key="3">
    <source>
        <dbReference type="HAMAP-Rule" id="MF_00518"/>
    </source>
</evidence>
<dbReference type="RefSeq" id="WP_053819828.1">
    <property type="nucleotide sequence ID" value="NZ_CP006911.1"/>
</dbReference>
<dbReference type="PATRIC" id="fig|1125411.7.peg.539"/>
<dbReference type="Gene3D" id="3.50.80.10">
    <property type="entry name" value="D-tyrosyl-tRNA(Tyr) deacylase"/>
    <property type="match status" value="1"/>
</dbReference>
<dbReference type="NCBIfam" id="TIGR00256">
    <property type="entry name" value="D-aminoacyl-tRNA deacylase"/>
    <property type="match status" value="1"/>
</dbReference>
<dbReference type="AlphaFoldDB" id="A0A0M4L4W8"/>
<dbReference type="GO" id="GO:0051500">
    <property type="term" value="F:D-tyrosyl-tRNA(Tyr) deacylase activity"/>
    <property type="evidence" value="ECO:0007669"/>
    <property type="project" value="TreeGrafter"/>
</dbReference>
<dbReference type="InterPro" id="IPR023509">
    <property type="entry name" value="DTD-like_sf"/>
</dbReference>
<feature type="short sequence motif" description="Gly-cisPro motif, important for rejection of L-amino acids" evidence="3">
    <location>
        <begin position="137"/>
        <end position="138"/>
    </location>
</feature>
<keyword evidence="5" id="KW-1185">Reference proteome</keyword>
<keyword evidence="3" id="KW-0694">RNA-binding</keyword>
<comment type="similarity">
    <text evidence="1 3">Belongs to the DTD family.</text>
</comment>
<dbReference type="FunFam" id="3.50.80.10:FF:000001">
    <property type="entry name" value="D-aminoacyl-tRNA deacylase"/>
    <property type="match status" value="1"/>
</dbReference>